<evidence type="ECO:0000313" key="3">
    <source>
        <dbReference type="Proteomes" id="UP001158576"/>
    </source>
</evidence>
<evidence type="ECO:0000313" key="2">
    <source>
        <dbReference type="EMBL" id="CAG5079847.1"/>
    </source>
</evidence>
<reference evidence="2 3" key="1">
    <citation type="submission" date="2021-04" db="EMBL/GenBank/DDBJ databases">
        <authorList>
            <person name="Bliznina A."/>
        </authorList>
    </citation>
    <scope>NUCLEOTIDE SEQUENCE [LARGE SCALE GENOMIC DNA]</scope>
</reference>
<keyword evidence="3" id="KW-1185">Reference proteome</keyword>
<name>A0ABN7RKF8_OIKDI</name>
<proteinExistence type="predicted"/>
<sequence>MRLLAKTSFVLRMKISALVAFAGVSAQAPSGRIYFEEDLPCDNFADLFPPSDFPDMKTKCKTKRNIKKNKIKTRCNLLCLNGQENVWSTKPIKCKVQRNAGDPDFPVGSYKWNPKSIDGTDLCGIKERCQDPKRMYNLTNKLLNMEKFVDGRRTFYNFSCDDMVSENKVFEMMPFPTDHVTCTCNFNKPNNVRCKWSKVKNSIIRCVRRDREDKFFEGDSGFAYDDMYESY</sequence>
<dbReference type="EMBL" id="OU015568">
    <property type="protein sequence ID" value="CAG5079847.1"/>
    <property type="molecule type" value="Genomic_DNA"/>
</dbReference>
<feature type="chain" id="PRO_5045947809" evidence="1">
    <location>
        <begin position="27"/>
        <end position="231"/>
    </location>
</feature>
<feature type="signal peptide" evidence="1">
    <location>
        <begin position="1"/>
        <end position="26"/>
    </location>
</feature>
<gene>
    <name evidence="2" type="ORF">OKIOD_LOCUS953</name>
</gene>
<protein>
    <submittedName>
        <fullName evidence="2">Oidioi.mRNA.OKI2018_I69.PAR.g9395.t1.cds</fullName>
    </submittedName>
</protein>
<evidence type="ECO:0000256" key="1">
    <source>
        <dbReference type="SAM" id="SignalP"/>
    </source>
</evidence>
<dbReference type="Proteomes" id="UP001158576">
    <property type="component" value="Chromosome PAR"/>
</dbReference>
<accession>A0ABN7RKF8</accession>
<organism evidence="2 3">
    <name type="scientific">Oikopleura dioica</name>
    <name type="common">Tunicate</name>
    <dbReference type="NCBI Taxonomy" id="34765"/>
    <lineage>
        <taxon>Eukaryota</taxon>
        <taxon>Metazoa</taxon>
        <taxon>Chordata</taxon>
        <taxon>Tunicata</taxon>
        <taxon>Appendicularia</taxon>
        <taxon>Copelata</taxon>
        <taxon>Oikopleuridae</taxon>
        <taxon>Oikopleura</taxon>
    </lineage>
</organism>
<keyword evidence="1" id="KW-0732">Signal</keyword>